<dbReference type="PROSITE" id="PS50293">
    <property type="entry name" value="TPR_REGION"/>
    <property type="match status" value="1"/>
</dbReference>
<feature type="repeat" description="TPR" evidence="3">
    <location>
        <begin position="399"/>
        <end position="432"/>
    </location>
</feature>
<dbReference type="CDD" id="cd14014">
    <property type="entry name" value="STKc_PknB_like"/>
    <property type="match status" value="1"/>
</dbReference>
<dbReference type="InterPro" id="IPR011009">
    <property type="entry name" value="Kinase-like_dom_sf"/>
</dbReference>
<name>A0A7C3KHM1_9CYAN</name>
<organism evidence="7">
    <name type="scientific">Oscillatoriales cyanobacterium SpSt-418</name>
    <dbReference type="NCBI Taxonomy" id="2282169"/>
    <lineage>
        <taxon>Bacteria</taxon>
        <taxon>Bacillati</taxon>
        <taxon>Cyanobacteriota</taxon>
        <taxon>Cyanophyceae</taxon>
        <taxon>Oscillatoriophycideae</taxon>
        <taxon>Oscillatoriales</taxon>
    </lineage>
</organism>
<feature type="repeat" description="TPR" evidence="3">
    <location>
        <begin position="476"/>
        <end position="509"/>
    </location>
</feature>
<dbReference type="Gene3D" id="3.30.200.20">
    <property type="entry name" value="Phosphorylase Kinase, domain 1"/>
    <property type="match status" value="1"/>
</dbReference>
<dbReference type="Gene3D" id="1.10.510.10">
    <property type="entry name" value="Transferase(Phosphotransferase) domain 1"/>
    <property type="match status" value="1"/>
</dbReference>
<dbReference type="PROSITE" id="PS50005">
    <property type="entry name" value="TPR"/>
    <property type="match status" value="11"/>
</dbReference>
<reference evidence="7" key="1">
    <citation type="journal article" date="2020" name="mSystems">
        <title>Genome- and Community-Level Interaction Insights into Carbon Utilization and Element Cycling Functions of Hydrothermarchaeota in Hydrothermal Sediment.</title>
        <authorList>
            <person name="Zhou Z."/>
            <person name="Liu Y."/>
            <person name="Xu W."/>
            <person name="Pan J."/>
            <person name="Luo Z.H."/>
            <person name="Li M."/>
        </authorList>
    </citation>
    <scope>NUCLEOTIDE SEQUENCE [LARGE SCALE GENOMIC DNA]</scope>
    <source>
        <strain evidence="7">SpSt-418</strain>
    </source>
</reference>
<dbReference type="Pfam" id="PF13181">
    <property type="entry name" value="TPR_8"/>
    <property type="match status" value="2"/>
</dbReference>
<feature type="repeat" description="TPR" evidence="3">
    <location>
        <begin position="331"/>
        <end position="364"/>
    </location>
</feature>
<keyword evidence="2 3" id="KW-0802">TPR repeat</keyword>
<feature type="binding site" evidence="4">
    <location>
        <position position="41"/>
    </location>
    <ligand>
        <name>ATP</name>
        <dbReference type="ChEBI" id="CHEBI:30616"/>
    </ligand>
</feature>
<dbReference type="PROSITE" id="PS50011">
    <property type="entry name" value="PROTEIN_KINASE_DOM"/>
    <property type="match status" value="1"/>
</dbReference>
<dbReference type="SMART" id="SM00220">
    <property type="entry name" value="S_TKc"/>
    <property type="match status" value="1"/>
</dbReference>
<dbReference type="InterPro" id="IPR013105">
    <property type="entry name" value="TPR_2"/>
</dbReference>
<gene>
    <name evidence="7" type="ORF">ENR64_20715</name>
</gene>
<dbReference type="InterPro" id="IPR019734">
    <property type="entry name" value="TPR_rpt"/>
</dbReference>
<feature type="repeat" description="TPR" evidence="3">
    <location>
        <begin position="679"/>
        <end position="712"/>
    </location>
</feature>
<feature type="region of interest" description="Disordered" evidence="5">
    <location>
        <begin position="636"/>
        <end position="672"/>
    </location>
</feature>
<evidence type="ECO:0000256" key="1">
    <source>
        <dbReference type="ARBA" id="ARBA00022737"/>
    </source>
</evidence>
<evidence type="ECO:0000256" key="4">
    <source>
        <dbReference type="PROSITE-ProRule" id="PRU10141"/>
    </source>
</evidence>
<comment type="caution">
    <text evidence="7">The sequence shown here is derived from an EMBL/GenBank/DDBJ whole genome shotgun (WGS) entry which is preliminary data.</text>
</comment>
<feature type="repeat" description="TPR" evidence="3">
    <location>
        <begin position="544"/>
        <end position="577"/>
    </location>
</feature>
<feature type="repeat" description="TPR" evidence="3">
    <location>
        <begin position="510"/>
        <end position="543"/>
    </location>
</feature>
<dbReference type="InterPro" id="IPR000719">
    <property type="entry name" value="Prot_kinase_dom"/>
</dbReference>
<dbReference type="GO" id="GO:0004672">
    <property type="term" value="F:protein kinase activity"/>
    <property type="evidence" value="ECO:0007669"/>
    <property type="project" value="InterPro"/>
</dbReference>
<feature type="repeat" description="TPR" evidence="3">
    <location>
        <begin position="365"/>
        <end position="398"/>
    </location>
</feature>
<dbReference type="Pfam" id="PF07719">
    <property type="entry name" value="TPR_2"/>
    <property type="match status" value="1"/>
</dbReference>
<dbReference type="PANTHER" id="PTHR44943:SF8">
    <property type="entry name" value="TPR REPEAT-CONTAINING PROTEIN MJ0263"/>
    <property type="match status" value="1"/>
</dbReference>
<dbReference type="Gene3D" id="1.25.40.10">
    <property type="entry name" value="Tetratricopeptide repeat domain"/>
    <property type="match status" value="5"/>
</dbReference>
<evidence type="ECO:0000256" key="2">
    <source>
        <dbReference type="ARBA" id="ARBA00022803"/>
    </source>
</evidence>
<feature type="compositionally biased region" description="Polar residues" evidence="5">
    <location>
        <begin position="636"/>
        <end position="669"/>
    </location>
</feature>
<evidence type="ECO:0000259" key="6">
    <source>
        <dbReference type="PROSITE" id="PS50011"/>
    </source>
</evidence>
<evidence type="ECO:0000256" key="5">
    <source>
        <dbReference type="SAM" id="MobiDB-lite"/>
    </source>
</evidence>
<keyword evidence="1" id="KW-0677">Repeat</keyword>
<sequence>MLGKILGGRYQITRHLGGGGFGQTYLAEDLHLPGKPACVVKQLKPRIADLKALQAARRLFDVEAQALYALGSHDQIPQLFAHFEEGEGQEFFLVQELIEGVVLSQELQAKKRLGEAEVLSLLRDLLTVLEFVHEQNVVHRDIKPSNLIRRKRDRRLVLIDFGAVKQIGVPLEQLEDHHATVTIAIGSSGYMPNEQLAGKPRFSSDIYAVGMLAIQCLTGVYPKRLKEDPVSSEIVWRDQVQVSPDLADFIDTMVRYDFRQRFASAKEALVALLALTQASVTPPPPPPRGKLVTNDSYVAWLERGDELFQQQRHREAIAAYDKVIQVKPDEYAAFFKRGICLENLSRFDEAAASYAQVVQLQPQDYLAWYRQGNVLERLQQFNEAIAAYDQVIQIQPDNYWAWHDKGKVLENLHQLDDALTAYDRAVQLKPDFSLAIDSRKRVLSQLRRVDDLFHLQHYDEALASCDRVIQQNPDDSLAWLMRGMALDNLQRYEDAITAYDRVVAIQPDDHVAWFKRGNTLEKLQRYEDAIASYYRVVQIQPDNHWAWNDRGRLLEQMTRFEEAMAAYDRAHQIRPDFQPAIEGRKRVLHQLKHQLPTQTPLDAKADGTQVMQPTQPTQPIELAETPTTTVECLPLSDSNEPGGSDAETNIHSTPELSSSVESVASTPTVTARPEPTKDYNYWLRYGRSLERLQRYLEALAAFDRAAQIRDDDAELWRSRGSALFNLGRYRRAHAAYLRATELNPTDDDLWFWVGVCLTRLKRYPEGISAFEQATHHNPAHHQAWYWQGRVLCELKQYAEAIHCFNQTLKLEPGFQPALRSRQYLLLHLKTTKNRHLTTAQS</sequence>
<dbReference type="SUPFAM" id="SSF48452">
    <property type="entry name" value="TPR-like"/>
    <property type="match status" value="1"/>
</dbReference>
<proteinExistence type="predicted"/>
<keyword evidence="4" id="KW-0067">ATP-binding</keyword>
<dbReference type="PROSITE" id="PS00107">
    <property type="entry name" value="PROTEIN_KINASE_ATP"/>
    <property type="match status" value="1"/>
</dbReference>
<accession>A0A7C3KHM1</accession>
<dbReference type="SUPFAM" id="SSF56112">
    <property type="entry name" value="Protein kinase-like (PK-like)"/>
    <property type="match status" value="1"/>
</dbReference>
<dbReference type="AlphaFoldDB" id="A0A7C3KHM1"/>
<dbReference type="SUPFAM" id="SSF48439">
    <property type="entry name" value="Protein prenylyltransferase"/>
    <property type="match status" value="2"/>
</dbReference>
<feature type="domain" description="Protein kinase" evidence="6">
    <location>
        <begin position="10"/>
        <end position="273"/>
    </location>
</feature>
<feature type="repeat" description="TPR" evidence="3">
    <location>
        <begin position="713"/>
        <end position="746"/>
    </location>
</feature>
<dbReference type="Pfam" id="PF00515">
    <property type="entry name" value="TPR_1"/>
    <property type="match status" value="2"/>
</dbReference>
<protein>
    <submittedName>
        <fullName evidence="7">Tetratricopeptide repeat protein</fullName>
    </submittedName>
</protein>
<dbReference type="SMART" id="SM00028">
    <property type="entry name" value="TPR"/>
    <property type="match status" value="12"/>
</dbReference>
<dbReference type="InterPro" id="IPR017441">
    <property type="entry name" value="Protein_kinase_ATP_BS"/>
</dbReference>
<evidence type="ECO:0000256" key="3">
    <source>
        <dbReference type="PROSITE-ProRule" id="PRU00339"/>
    </source>
</evidence>
<dbReference type="PANTHER" id="PTHR44943">
    <property type="entry name" value="CELLULOSE SYNTHASE OPERON PROTEIN C"/>
    <property type="match status" value="1"/>
</dbReference>
<dbReference type="GO" id="GO:0005524">
    <property type="term" value="F:ATP binding"/>
    <property type="evidence" value="ECO:0007669"/>
    <property type="project" value="UniProtKB-UniRule"/>
</dbReference>
<dbReference type="InterPro" id="IPR051685">
    <property type="entry name" value="Ycf3/AcsC/BcsC/TPR_MFPF"/>
</dbReference>
<keyword evidence="4" id="KW-0547">Nucleotide-binding</keyword>
<feature type="repeat" description="TPR" evidence="3">
    <location>
        <begin position="747"/>
        <end position="780"/>
    </location>
</feature>
<dbReference type="InterPro" id="IPR011990">
    <property type="entry name" value="TPR-like_helical_dom_sf"/>
</dbReference>
<dbReference type="Pfam" id="PF13432">
    <property type="entry name" value="TPR_16"/>
    <property type="match status" value="4"/>
</dbReference>
<feature type="repeat" description="TPR" evidence="3">
    <location>
        <begin position="297"/>
        <end position="330"/>
    </location>
</feature>
<feature type="repeat" description="TPR" evidence="3">
    <location>
        <begin position="781"/>
        <end position="814"/>
    </location>
</feature>
<dbReference type="EMBL" id="DSRU01000294">
    <property type="protein sequence ID" value="HFN00132.1"/>
    <property type="molecule type" value="Genomic_DNA"/>
</dbReference>
<evidence type="ECO:0000313" key="7">
    <source>
        <dbReference type="EMBL" id="HFN00132.1"/>
    </source>
</evidence>
<dbReference type="Pfam" id="PF00069">
    <property type="entry name" value="Pkinase"/>
    <property type="match status" value="1"/>
</dbReference>